<gene>
    <name evidence="1" type="ORF">O6R05_01380</name>
</gene>
<accession>A0ABY7QTX3</accession>
<dbReference type="Proteomes" id="UP001210339">
    <property type="component" value="Chromosome"/>
</dbReference>
<proteinExistence type="predicted"/>
<reference evidence="1 2" key="1">
    <citation type="submission" date="2023-01" db="EMBL/GenBank/DDBJ databases">
        <authorList>
            <person name="Lee S.H."/>
            <person name="Jung H.S."/>
            <person name="Yun J.U."/>
        </authorList>
    </citation>
    <scope>NUCLEOTIDE SEQUENCE [LARGE SCALE GENOMIC DNA]</scope>
    <source>
        <strain evidence="1 2">CBA3646</strain>
    </source>
</reference>
<organism evidence="1 2">
    <name type="scientific">Peptoniphilus equinus</name>
    <dbReference type="NCBI Taxonomy" id="3016343"/>
    <lineage>
        <taxon>Bacteria</taxon>
        <taxon>Bacillati</taxon>
        <taxon>Bacillota</taxon>
        <taxon>Tissierellia</taxon>
        <taxon>Tissierellales</taxon>
        <taxon>Peptoniphilaceae</taxon>
        <taxon>Peptoniphilus</taxon>
    </lineage>
</organism>
<evidence type="ECO:0000313" key="2">
    <source>
        <dbReference type="Proteomes" id="UP001210339"/>
    </source>
</evidence>
<sequence length="98" mass="11139">MALILTQKAIDYIHSKNQSELTIAPSLNGCGCNISVDTPKVHFGRPTRNGHIYNTYHQADLIFYIPGFYHIETHDLIMDAEKFLFMTILTLDTSQLPN</sequence>
<keyword evidence="2" id="KW-1185">Reference proteome</keyword>
<evidence type="ECO:0000313" key="1">
    <source>
        <dbReference type="EMBL" id="WBW50222.1"/>
    </source>
</evidence>
<dbReference type="RefSeq" id="WP_271191753.1">
    <property type="nucleotide sequence ID" value="NZ_CP115667.1"/>
</dbReference>
<name>A0ABY7QTX3_9FIRM</name>
<protein>
    <recommendedName>
        <fullName evidence="3">FeS cluster biogenesis domain-containing protein</fullName>
    </recommendedName>
</protein>
<dbReference type="EMBL" id="CP115667">
    <property type="protein sequence ID" value="WBW50222.1"/>
    <property type="molecule type" value="Genomic_DNA"/>
</dbReference>
<evidence type="ECO:0008006" key="3">
    <source>
        <dbReference type="Google" id="ProtNLM"/>
    </source>
</evidence>